<evidence type="ECO:0000313" key="15">
    <source>
        <dbReference type="Proteomes" id="UP001642483"/>
    </source>
</evidence>
<dbReference type="PROSITE" id="PS00010">
    <property type="entry name" value="ASX_HYDROXYL"/>
    <property type="match status" value="5"/>
</dbReference>
<dbReference type="InterPro" id="IPR001507">
    <property type="entry name" value="ZP_dom"/>
</dbReference>
<dbReference type="SMART" id="SM00181">
    <property type="entry name" value="EGF"/>
    <property type="match status" value="8"/>
</dbReference>
<keyword evidence="7" id="KW-1015">Disulfide bond</keyword>
<dbReference type="Gene3D" id="2.10.25.10">
    <property type="entry name" value="Laminin"/>
    <property type="match status" value="7"/>
</dbReference>
<evidence type="ECO:0000259" key="12">
    <source>
        <dbReference type="PROSITE" id="PS50026"/>
    </source>
</evidence>
<feature type="chain" id="PRO_5046968861" evidence="11">
    <location>
        <begin position="22"/>
        <end position="882"/>
    </location>
</feature>
<dbReference type="InterPro" id="IPR024731">
    <property type="entry name" value="NELL2-like_EGF"/>
</dbReference>
<feature type="domain" description="EGF-like" evidence="12">
    <location>
        <begin position="303"/>
        <end position="341"/>
    </location>
</feature>
<dbReference type="Pfam" id="PF07645">
    <property type="entry name" value="EGF_CA"/>
    <property type="match status" value="2"/>
</dbReference>
<evidence type="ECO:0000256" key="11">
    <source>
        <dbReference type="SAM" id="SignalP"/>
    </source>
</evidence>
<feature type="signal peptide" evidence="11">
    <location>
        <begin position="1"/>
        <end position="21"/>
    </location>
</feature>
<accession>A0ABP0EXW4</accession>
<evidence type="ECO:0000259" key="13">
    <source>
        <dbReference type="PROSITE" id="PS51034"/>
    </source>
</evidence>
<feature type="domain" description="EGF-like" evidence="12">
    <location>
        <begin position="260"/>
        <end position="302"/>
    </location>
</feature>
<evidence type="ECO:0000256" key="9">
    <source>
        <dbReference type="PROSITE-ProRule" id="PRU00076"/>
    </source>
</evidence>
<dbReference type="SUPFAM" id="SSF57184">
    <property type="entry name" value="Growth factor receptor domain"/>
    <property type="match status" value="1"/>
</dbReference>
<dbReference type="PROSITE" id="PS01186">
    <property type="entry name" value="EGF_2"/>
    <property type="match status" value="2"/>
</dbReference>
<keyword evidence="5" id="KW-0677">Repeat</keyword>
<sequence>MTKVLLTSIAITVLFVVQCSSQIFTPDAALRIFNVTFTLGSTVSISSTTTNVFASQSAAEMASFGSNIVLINSACSFSGNSACHEDATCTDLNATLGIFRCRCNSGYNQTASTMTFDPDNSIIPDGTNCPDIDECSNTTICGAQTFNCTNLPGNYTCTCNSGYELDTSRICIDIDECTANTDNCHANATCTNTEGSFTCACDRGFSGDGVSCTEIDECTSLSITCGDNGTCTDPTGETYFCNCDTGFTENTTADPKFCQDVDECSNTSSCDSQASCTNTAGSFSCACNSGYTGTGVGSGSCSNINECASNPCDGNATCADSAGSYTCTCNDGYSGNGTFCEEAGEDYYYRLSITLSTATSGTVDSRRSDVTTATNNFLEELTNSSTLGFSYNSSSITVEAVQGNSSETEFIVEICFNQSSKTAAELTTILSNFTFTTAIGSDTISVAEYNECLTNYGNCSDNANCTNTDGSFTCECLETYADRSTGDVNGTVCELPTSFTCSAETVNVTAYLPYFTNLGINETELLLGNCSGTVSGENLSFNGECNPSISENNTHIFYAWNLTNINESATVTIGQYVTIPITCTFVSSQNVTFNVSAERKDIIFGDSLNNEAGESFGFTATPFLDESTSNAVSGPVTTDRKLYFSLGTTAALPSTIKIQVRSFYTTPAGNTQQSIQLISNRCEVEQTNENRQILETLSVIRQGTGSTALVAVDAHFYGTSTVTVAHFEVVACNEAGGSSCAEDCSSSRRRRSIIQARMRREDVESGEVETAFERAPDDACNRVCGVGICVLDAARQPQCVCSDNAYKNAAGECEESNLVEVPETPEASTPEDRTTIFILIGLACVLVVALIALIAAFFVRKRAAASKSYDMSSYVNTHDITN</sequence>
<feature type="domain" description="EGF-like" evidence="12">
    <location>
        <begin position="214"/>
        <end position="259"/>
    </location>
</feature>
<evidence type="ECO:0000256" key="3">
    <source>
        <dbReference type="ARBA" id="ARBA00022536"/>
    </source>
</evidence>
<evidence type="ECO:0000256" key="5">
    <source>
        <dbReference type="ARBA" id="ARBA00022737"/>
    </source>
</evidence>
<dbReference type="PROSITE" id="PS51034">
    <property type="entry name" value="ZP_2"/>
    <property type="match status" value="1"/>
</dbReference>
<dbReference type="Proteomes" id="UP001642483">
    <property type="component" value="Unassembled WGS sequence"/>
</dbReference>
<evidence type="ECO:0000256" key="6">
    <source>
        <dbReference type="ARBA" id="ARBA00022837"/>
    </source>
</evidence>
<dbReference type="InterPro" id="IPR018097">
    <property type="entry name" value="EGF_Ca-bd_CS"/>
</dbReference>
<keyword evidence="10" id="KW-1133">Transmembrane helix</keyword>
<dbReference type="PANTHER" id="PTHR24039:SF58">
    <property type="entry name" value="EGF-LIKE DOMAIN-CONTAINING PROTEIN"/>
    <property type="match status" value="1"/>
</dbReference>
<dbReference type="InterPro" id="IPR001881">
    <property type="entry name" value="EGF-like_Ca-bd_dom"/>
</dbReference>
<reference evidence="14 15" key="1">
    <citation type="submission" date="2024-02" db="EMBL/GenBank/DDBJ databases">
        <authorList>
            <person name="Daric V."/>
            <person name="Darras S."/>
        </authorList>
    </citation>
    <scope>NUCLEOTIDE SEQUENCE [LARGE SCALE GENOMIC DNA]</scope>
</reference>
<feature type="domain" description="EGF-like" evidence="12">
    <location>
        <begin position="448"/>
        <end position="486"/>
    </location>
</feature>
<comment type="caution">
    <text evidence="14">The sequence shown here is derived from an EMBL/GenBank/DDBJ whole genome shotgun (WGS) entry which is preliminary data.</text>
</comment>
<keyword evidence="3 9" id="KW-0245">EGF-like domain</keyword>
<keyword evidence="2" id="KW-0964">Secreted</keyword>
<dbReference type="PROSITE" id="PS01187">
    <property type="entry name" value="EGF_CA"/>
    <property type="match status" value="3"/>
</dbReference>
<keyword evidence="6" id="KW-0106">Calcium</keyword>
<dbReference type="PROSITE" id="PS50026">
    <property type="entry name" value="EGF_3"/>
    <property type="match status" value="6"/>
</dbReference>
<comment type="caution">
    <text evidence="9">Lacks conserved residue(s) required for the propagation of feature annotation.</text>
</comment>
<name>A0ABP0EXW4_CLALP</name>
<keyword evidence="10" id="KW-0472">Membrane</keyword>
<dbReference type="PANTHER" id="PTHR24039">
    <property type="entry name" value="FIBRILLIN-RELATED"/>
    <property type="match status" value="1"/>
</dbReference>
<dbReference type="SMART" id="SM00241">
    <property type="entry name" value="ZP"/>
    <property type="match status" value="1"/>
</dbReference>
<proteinExistence type="predicted"/>
<dbReference type="SMART" id="SM00179">
    <property type="entry name" value="EGF_CA"/>
    <property type="match status" value="6"/>
</dbReference>
<keyword evidence="15" id="KW-1185">Reference proteome</keyword>
<evidence type="ECO:0000313" key="14">
    <source>
        <dbReference type="EMBL" id="CAK8672305.1"/>
    </source>
</evidence>
<gene>
    <name evidence="14" type="ORF">CVLEPA_LOCUS1267</name>
</gene>
<feature type="domain" description="ZP" evidence="13">
    <location>
        <begin position="500"/>
        <end position="751"/>
    </location>
</feature>
<organism evidence="14 15">
    <name type="scientific">Clavelina lepadiformis</name>
    <name type="common">Light-bulb sea squirt</name>
    <name type="synonym">Ascidia lepadiformis</name>
    <dbReference type="NCBI Taxonomy" id="159417"/>
    <lineage>
        <taxon>Eukaryota</taxon>
        <taxon>Metazoa</taxon>
        <taxon>Chordata</taxon>
        <taxon>Tunicata</taxon>
        <taxon>Ascidiacea</taxon>
        <taxon>Aplousobranchia</taxon>
        <taxon>Clavelinidae</taxon>
        <taxon>Clavelina</taxon>
    </lineage>
</organism>
<dbReference type="InterPro" id="IPR026823">
    <property type="entry name" value="cEGF"/>
</dbReference>
<protein>
    <submittedName>
        <fullName evidence="14">Uncharacterized protein</fullName>
    </submittedName>
</protein>
<feature type="transmembrane region" description="Helical" evidence="10">
    <location>
        <begin position="836"/>
        <end position="859"/>
    </location>
</feature>
<feature type="domain" description="EGF-like" evidence="12">
    <location>
        <begin position="131"/>
        <end position="169"/>
    </location>
</feature>
<evidence type="ECO:0000256" key="4">
    <source>
        <dbReference type="ARBA" id="ARBA00022729"/>
    </source>
</evidence>
<keyword evidence="10" id="KW-0812">Transmembrane</keyword>
<dbReference type="InterPro" id="IPR000152">
    <property type="entry name" value="EGF-type_Asp/Asn_hydroxyl_site"/>
</dbReference>
<dbReference type="SUPFAM" id="SSF57196">
    <property type="entry name" value="EGF/Laminin"/>
    <property type="match status" value="3"/>
</dbReference>
<dbReference type="InterPro" id="IPR000742">
    <property type="entry name" value="EGF"/>
</dbReference>
<keyword evidence="8" id="KW-0325">Glycoprotein</keyword>
<evidence type="ECO:0000256" key="7">
    <source>
        <dbReference type="ARBA" id="ARBA00023157"/>
    </source>
</evidence>
<comment type="subcellular location">
    <subcellularLocation>
        <location evidence="1">Secreted</location>
    </subcellularLocation>
</comment>
<evidence type="ECO:0000256" key="10">
    <source>
        <dbReference type="SAM" id="Phobius"/>
    </source>
</evidence>
<keyword evidence="4 11" id="KW-0732">Signal</keyword>
<dbReference type="EMBL" id="CAWYQH010000001">
    <property type="protein sequence ID" value="CAK8672305.1"/>
    <property type="molecule type" value="Genomic_DNA"/>
</dbReference>
<dbReference type="CDD" id="cd00054">
    <property type="entry name" value="EGF_CA"/>
    <property type="match status" value="5"/>
</dbReference>
<evidence type="ECO:0000256" key="1">
    <source>
        <dbReference type="ARBA" id="ARBA00004613"/>
    </source>
</evidence>
<feature type="domain" description="EGF-like" evidence="12">
    <location>
        <begin position="173"/>
        <end position="213"/>
    </location>
</feature>
<evidence type="ECO:0000256" key="8">
    <source>
        <dbReference type="ARBA" id="ARBA00023180"/>
    </source>
</evidence>
<dbReference type="InterPro" id="IPR009030">
    <property type="entry name" value="Growth_fac_rcpt_cys_sf"/>
</dbReference>
<evidence type="ECO:0000256" key="2">
    <source>
        <dbReference type="ARBA" id="ARBA00022525"/>
    </source>
</evidence>
<dbReference type="Pfam" id="PF12947">
    <property type="entry name" value="EGF_3"/>
    <property type="match status" value="2"/>
</dbReference>
<dbReference type="Pfam" id="PF12662">
    <property type="entry name" value="cEGF"/>
    <property type="match status" value="1"/>
</dbReference>
<dbReference type="InterPro" id="IPR049883">
    <property type="entry name" value="NOTCH1_EGF-like"/>
</dbReference>